<dbReference type="EMBL" id="JACTNZ010000001">
    <property type="protein sequence ID" value="KAG5564959.1"/>
    <property type="molecule type" value="Genomic_DNA"/>
</dbReference>
<evidence type="ECO:0000256" key="1">
    <source>
        <dbReference type="SAM" id="Phobius"/>
    </source>
</evidence>
<dbReference type="Proteomes" id="UP000823749">
    <property type="component" value="Chromosome 1"/>
</dbReference>
<evidence type="ECO:0008006" key="4">
    <source>
        <dbReference type="Google" id="ProtNLM"/>
    </source>
</evidence>
<proteinExistence type="predicted"/>
<feature type="transmembrane region" description="Helical" evidence="1">
    <location>
        <begin position="6"/>
        <end position="26"/>
    </location>
</feature>
<evidence type="ECO:0000313" key="2">
    <source>
        <dbReference type="EMBL" id="KAG5564959.1"/>
    </source>
</evidence>
<comment type="caution">
    <text evidence="2">The sequence shown here is derived from an EMBL/GenBank/DDBJ whole genome shotgun (WGS) entry which is preliminary data.</text>
</comment>
<name>A0AAV6LKS8_9ERIC</name>
<evidence type="ECO:0000313" key="3">
    <source>
        <dbReference type="Proteomes" id="UP000823749"/>
    </source>
</evidence>
<feature type="transmembrane region" description="Helical" evidence="1">
    <location>
        <begin position="151"/>
        <end position="172"/>
    </location>
</feature>
<reference evidence="2" key="1">
    <citation type="submission" date="2020-08" db="EMBL/GenBank/DDBJ databases">
        <title>Plant Genome Project.</title>
        <authorList>
            <person name="Zhang R.-G."/>
        </authorList>
    </citation>
    <scope>NUCLEOTIDE SEQUENCE</scope>
    <source>
        <strain evidence="2">WSP0</strain>
        <tissue evidence="2">Leaf</tissue>
    </source>
</reference>
<accession>A0AAV6LKS8</accession>
<keyword evidence="3" id="KW-1185">Reference proteome</keyword>
<keyword evidence="1" id="KW-0812">Transmembrane</keyword>
<feature type="transmembrane region" description="Helical" evidence="1">
    <location>
        <begin position="118"/>
        <end position="136"/>
    </location>
</feature>
<gene>
    <name evidence="2" type="ORF">RHGRI_000985</name>
</gene>
<organism evidence="2 3">
    <name type="scientific">Rhododendron griersonianum</name>
    <dbReference type="NCBI Taxonomy" id="479676"/>
    <lineage>
        <taxon>Eukaryota</taxon>
        <taxon>Viridiplantae</taxon>
        <taxon>Streptophyta</taxon>
        <taxon>Embryophyta</taxon>
        <taxon>Tracheophyta</taxon>
        <taxon>Spermatophyta</taxon>
        <taxon>Magnoliopsida</taxon>
        <taxon>eudicotyledons</taxon>
        <taxon>Gunneridae</taxon>
        <taxon>Pentapetalae</taxon>
        <taxon>asterids</taxon>
        <taxon>Ericales</taxon>
        <taxon>Ericaceae</taxon>
        <taxon>Ericoideae</taxon>
        <taxon>Rhodoreae</taxon>
        <taxon>Rhododendron</taxon>
    </lineage>
</organism>
<keyword evidence="1" id="KW-0472">Membrane</keyword>
<keyword evidence="1" id="KW-1133">Transmembrane helix</keyword>
<dbReference type="AlphaFoldDB" id="A0AAV6LKS8"/>
<protein>
    <recommendedName>
        <fullName evidence="4">Ion transport domain-containing protein</fullName>
    </recommendedName>
</protein>
<sequence length="175" mass="19915">MMENAHAMPFWIVILLRTVTFVFDSFKGWIVFVQNYGVSPSSREGEGGRGGRFALVCLIVGTTPDAMHINSSSILTEDNINLLFEIQMKLIFPLFCDTVSKWIPTIMMTMEGVEHVDYCFQISYLVMFAYISLTLGDTPRFSSFYISFKPWALTVLLDFFLPITAFVALIVLESY</sequence>